<dbReference type="PROSITE" id="PS50835">
    <property type="entry name" value="IG_LIKE"/>
    <property type="match status" value="1"/>
</dbReference>
<protein>
    <submittedName>
        <fullName evidence="6">Hepatocyte cell adhesion molecule-like</fullName>
    </submittedName>
</protein>
<dbReference type="Ensembl" id="ENSLOCT00000006945.1">
    <property type="protein sequence ID" value="ENSLOCP00000006937.1"/>
    <property type="gene ID" value="ENSLOCG00000005743.1"/>
</dbReference>
<dbReference type="InterPro" id="IPR050831">
    <property type="entry name" value="CEA_cell_adhesion"/>
</dbReference>
<proteinExistence type="predicted"/>
<reference evidence="6" key="3">
    <citation type="submission" date="2025-09" db="UniProtKB">
        <authorList>
            <consortium name="Ensembl"/>
        </authorList>
    </citation>
    <scope>IDENTIFICATION</scope>
</reference>
<dbReference type="AlphaFoldDB" id="W5MEX8"/>
<dbReference type="InParanoid" id="W5MEX8"/>
<reference evidence="7" key="1">
    <citation type="submission" date="2011-12" db="EMBL/GenBank/DDBJ databases">
        <title>The Draft Genome of Lepisosteus oculatus.</title>
        <authorList>
            <consortium name="The Broad Institute Genome Assembly &amp; Analysis Group"/>
            <consortium name="Computational R&amp;D Group"/>
            <consortium name="and Sequencing Platform"/>
            <person name="Di Palma F."/>
            <person name="Alfoldi J."/>
            <person name="Johnson J."/>
            <person name="Berlin A."/>
            <person name="Gnerre S."/>
            <person name="Jaffe D."/>
            <person name="MacCallum I."/>
            <person name="Young S."/>
            <person name="Walker B.J."/>
            <person name="Lander E.S."/>
            <person name="Lindblad-Toh K."/>
        </authorList>
    </citation>
    <scope>NUCLEOTIDE SEQUENCE [LARGE SCALE GENOMIC DNA]</scope>
</reference>
<reference evidence="6" key="2">
    <citation type="submission" date="2025-08" db="UniProtKB">
        <authorList>
            <consortium name="Ensembl"/>
        </authorList>
    </citation>
    <scope>IDENTIFICATION</scope>
</reference>
<dbReference type="InterPro" id="IPR013783">
    <property type="entry name" value="Ig-like_fold"/>
</dbReference>
<feature type="region of interest" description="Disordered" evidence="3">
    <location>
        <begin position="304"/>
        <end position="326"/>
    </location>
</feature>
<dbReference type="Gene3D" id="2.60.40.10">
    <property type="entry name" value="Immunoglobulins"/>
    <property type="match status" value="2"/>
</dbReference>
<dbReference type="eggNOG" id="ENOG502TKPS">
    <property type="taxonomic scope" value="Eukaryota"/>
</dbReference>
<keyword evidence="4" id="KW-0472">Membrane</keyword>
<dbReference type="SUPFAM" id="SSF48726">
    <property type="entry name" value="Immunoglobulin"/>
    <property type="match status" value="2"/>
</dbReference>
<dbReference type="GeneTree" id="ENSGT00940000173950"/>
<evidence type="ECO:0000256" key="4">
    <source>
        <dbReference type="SAM" id="Phobius"/>
    </source>
</evidence>
<feature type="compositionally biased region" description="Basic and acidic residues" evidence="3">
    <location>
        <begin position="307"/>
        <end position="326"/>
    </location>
</feature>
<feature type="transmembrane region" description="Helical" evidence="4">
    <location>
        <begin position="261"/>
        <end position="282"/>
    </location>
</feature>
<keyword evidence="4" id="KW-0812">Transmembrane</keyword>
<evidence type="ECO:0000256" key="1">
    <source>
        <dbReference type="ARBA" id="ARBA00022729"/>
    </source>
</evidence>
<organism evidence="6 7">
    <name type="scientific">Lepisosteus oculatus</name>
    <name type="common">Spotted gar</name>
    <dbReference type="NCBI Taxonomy" id="7918"/>
    <lineage>
        <taxon>Eukaryota</taxon>
        <taxon>Metazoa</taxon>
        <taxon>Chordata</taxon>
        <taxon>Craniata</taxon>
        <taxon>Vertebrata</taxon>
        <taxon>Euteleostomi</taxon>
        <taxon>Actinopterygii</taxon>
        <taxon>Neopterygii</taxon>
        <taxon>Holostei</taxon>
        <taxon>Semionotiformes</taxon>
        <taxon>Lepisosteidae</taxon>
        <taxon>Lepisosteus</taxon>
    </lineage>
</organism>
<dbReference type="Pfam" id="PF13927">
    <property type="entry name" value="Ig_3"/>
    <property type="match status" value="1"/>
</dbReference>
<dbReference type="OMA" id="QWALICA"/>
<dbReference type="GO" id="GO:0005911">
    <property type="term" value="C:cell-cell junction"/>
    <property type="evidence" value="ECO:0000318"/>
    <property type="project" value="GO_Central"/>
</dbReference>
<dbReference type="EMBL" id="AHAT01018478">
    <property type="status" value="NOT_ANNOTATED_CDS"/>
    <property type="molecule type" value="Genomic_DNA"/>
</dbReference>
<keyword evidence="7" id="KW-1185">Reference proteome</keyword>
<keyword evidence="4" id="KW-1133">Transmembrane helix</keyword>
<dbReference type="SMART" id="SM00409">
    <property type="entry name" value="IG"/>
    <property type="match status" value="2"/>
</dbReference>
<dbReference type="CDD" id="cd00096">
    <property type="entry name" value="Ig"/>
    <property type="match status" value="1"/>
</dbReference>
<dbReference type="STRING" id="7918.ENSLOCP00000006937"/>
<dbReference type="PANTHER" id="PTHR44427">
    <property type="entry name" value="CARCINOEMBRYONIC ANTIGEN-RELATED CELL ADHESION MOLECULE 19"/>
    <property type="match status" value="1"/>
</dbReference>
<dbReference type="OrthoDB" id="6353782at2759"/>
<evidence type="ECO:0000259" key="5">
    <source>
        <dbReference type="PROSITE" id="PS50835"/>
    </source>
</evidence>
<dbReference type="InterPro" id="IPR003598">
    <property type="entry name" value="Ig_sub2"/>
</dbReference>
<evidence type="ECO:0000256" key="2">
    <source>
        <dbReference type="ARBA" id="ARBA00023180"/>
    </source>
</evidence>
<sequence>MDLEGLRQAWGGRLSRLQQRDCPELACLLLLLPLLLSWIGKTAWTLPLQERFYAELHTTAALTAVRLHAQNDPVASVTWKKISMTGSNPVNILMHNSQSDPIIFGQYKTRIQHYLDNSTLVLKDVTEEDEGLYEVTWELQNSNLIRINTSLSIIPPLSEPRISISSPSSQAGLTLTCQVTGGSGASYWWLRDGRPLPQDGRHSVSDRNTSLQIGNLTAADCVSYSCVAANILRSREVHIQLTGENFTFCSQTLGLALQPRFILSIAAGSFCLLGLCVIVFCVRKFHQGRNAALVQRSLEQRLNQTKQRREEAQRKPGTRDDGGTRL</sequence>
<name>W5MEX8_LEPOC</name>
<accession>W5MEX8</accession>
<keyword evidence="1" id="KW-0732">Signal</keyword>
<dbReference type="InterPro" id="IPR003599">
    <property type="entry name" value="Ig_sub"/>
</dbReference>
<dbReference type="GO" id="GO:0006955">
    <property type="term" value="P:immune response"/>
    <property type="evidence" value="ECO:0000318"/>
    <property type="project" value="GO_Central"/>
</dbReference>
<evidence type="ECO:0000256" key="3">
    <source>
        <dbReference type="SAM" id="MobiDB-lite"/>
    </source>
</evidence>
<dbReference type="Proteomes" id="UP000018468">
    <property type="component" value="Linkage group LG26"/>
</dbReference>
<keyword evidence="2" id="KW-0325">Glycoprotein</keyword>
<dbReference type="Bgee" id="ENSLOCG00000005743">
    <property type="expression patterns" value="Expressed in intestine and 12 other cell types or tissues"/>
</dbReference>
<dbReference type="HOGENOM" id="CLU_852487_0_0_1"/>
<evidence type="ECO:0000313" key="6">
    <source>
        <dbReference type="Ensembl" id="ENSLOCP00000006937.1"/>
    </source>
</evidence>
<dbReference type="InterPro" id="IPR036179">
    <property type="entry name" value="Ig-like_dom_sf"/>
</dbReference>
<dbReference type="SMART" id="SM00408">
    <property type="entry name" value="IGc2"/>
    <property type="match status" value="2"/>
</dbReference>
<dbReference type="PANTHER" id="PTHR44427:SF5">
    <property type="entry name" value="V-SET AND IMMUNOGLOBULIN DOMAIN-CONTAINING PROTEIN 10-LIKE"/>
    <property type="match status" value="1"/>
</dbReference>
<feature type="domain" description="Ig-like" evidence="5">
    <location>
        <begin position="155"/>
        <end position="238"/>
    </location>
</feature>
<evidence type="ECO:0000313" key="7">
    <source>
        <dbReference type="Proteomes" id="UP000018468"/>
    </source>
</evidence>
<dbReference type="InterPro" id="IPR007110">
    <property type="entry name" value="Ig-like_dom"/>
</dbReference>